<dbReference type="PROSITE" id="PS50983">
    <property type="entry name" value="FE_B12_PBP"/>
    <property type="match status" value="1"/>
</dbReference>
<dbReference type="Proteomes" id="UP000293854">
    <property type="component" value="Unassembled WGS sequence"/>
</dbReference>
<evidence type="ECO:0000256" key="6">
    <source>
        <dbReference type="ARBA" id="ARBA00022617"/>
    </source>
</evidence>
<evidence type="ECO:0000313" key="19">
    <source>
        <dbReference type="Proteomes" id="UP000293854"/>
    </source>
</evidence>
<dbReference type="AlphaFoldDB" id="A0A3S4SIC9"/>
<dbReference type="Gene3D" id="3.40.50.1980">
    <property type="entry name" value="Nitrogenase molybdenum iron protein domain"/>
    <property type="match status" value="2"/>
</dbReference>
<sequence>MKSVMKQLAVFTICTSVLLSGCSAQDKQQSNSDTNTRIVPTTVALTQTLDALDLDIAGKPDSYKTLPKRYDYVPKVGQPMEPDMEKVQAVNPTHILGVSTIKDETEPKFKLIKAKSIFYDYDSLKGMKHSISEMGKEFNREKEAKKLNHKLTQAEKDVREKAADKKHPKVLILMGVPGSYLVATDKSYIGNLVEIAGGDNVIKEDSKQYLASNTEYLYDVNPDIILRLPHGMPEEVKKMFDKEFAENDIWKHFKAVKTDRVYDLEEIPFGITANVDADQAMKQLYEIFYGKE</sequence>
<evidence type="ECO:0000256" key="2">
    <source>
        <dbReference type="ARBA" id="ARBA00008814"/>
    </source>
</evidence>
<evidence type="ECO:0000313" key="17">
    <source>
        <dbReference type="EMBL" id="QQS82397.1"/>
    </source>
</evidence>
<dbReference type="OrthoDB" id="66025at2"/>
<name>A0A3S4SIC9_9STAP</name>
<comment type="similarity">
    <text evidence="2">Belongs to the bacterial solute-binding protein 8 family.</text>
</comment>
<dbReference type="PANTHER" id="PTHR30535:SF36">
    <property type="entry name" value="HIGH-AFFINITY HEME UPTAKE SYSTEM PROTEIN ISDE"/>
    <property type="match status" value="1"/>
</dbReference>
<keyword evidence="6" id="KW-0349">Heme</keyword>
<dbReference type="PROSITE" id="PS51257">
    <property type="entry name" value="PROKAR_LIPOPROTEIN"/>
    <property type="match status" value="1"/>
</dbReference>
<dbReference type="InterPro" id="IPR050902">
    <property type="entry name" value="ABC_Transporter_SBP"/>
</dbReference>
<reference evidence="17 20" key="2">
    <citation type="submission" date="2021-01" db="EMBL/GenBank/DDBJ databases">
        <title>FDA dAtabase for Regulatory Grade micrObial Sequences (FDA-ARGOS): Supporting development and validation of Infectious Disease Dx tests.</title>
        <authorList>
            <person name="Sproer C."/>
            <person name="Gronow S."/>
            <person name="Severitt S."/>
            <person name="Schroder I."/>
            <person name="Tallon L."/>
            <person name="Sadzewicz L."/>
            <person name="Zhao X."/>
            <person name="Boylan J."/>
            <person name="Ott S."/>
            <person name="Bowen H."/>
            <person name="Vavikolanu K."/>
            <person name="Mehta A."/>
            <person name="Aluvathingal J."/>
            <person name="Nadendla S."/>
            <person name="Lowell S."/>
            <person name="Myers T."/>
            <person name="Yan Y."/>
            <person name="Sichtig H."/>
        </authorList>
    </citation>
    <scope>NUCLEOTIDE SEQUENCE [LARGE SCALE GENOMIC DNA]</scope>
    <source>
        <strain evidence="17 20">FDAARGOS_1148</strain>
    </source>
</reference>
<reference evidence="18 19" key="1">
    <citation type="submission" date="2018-11" db="EMBL/GenBank/DDBJ databases">
        <title>Genomic profiling of Staphylococcus species from a Poultry farm system in KwaZulu-Natal, South Africa.</title>
        <authorList>
            <person name="Amoako D.G."/>
            <person name="Somboro A.M."/>
            <person name="Abia A.L.K."/>
            <person name="Bester L.A."/>
            <person name="Essack S.Y."/>
        </authorList>
    </citation>
    <scope>NUCLEOTIDE SEQUENCE [LARGE SCALE GENOMIC DNA]</scope>
    <source>
        <strain evidence="18 19">SA11</strain>
    </source>
</reference>
<evidence type="ECO:0000256" key="11">
    <source>
        <dbReference type="ARBA" id="ARBA00023139"/>
    </source>
</evidence>
<dbReference type="GeneID" id="93727736"/>
<evidence type="ECO:0000256" key="8">
    <source>
        <dbReference type="ARBA" id="ARBA00022729"/>
    </source>
</evidence>
<dbReference type="Proteomes" id="UP000595942">
    <property type="component" value="Chromosome"/>
</dbReference>
<dbReference type="EMBL" id="RQTE01000044">
    <property type="protein sequence ID" value="RZI03912.1"/>
    <property type="molecule type" value="Genomic_DNA"/>
</dbReference>
<proteinExistence type="inferred from homology"/>
<keyword evidence="20" id="KW-1185">Reference proteome</keyword>
<evidence type="ECO:0000256" key="5">
    <source>
        <dbReference type="ARBA" id="ARBA00022475"/>
    </source>
</evidence>
<gene>
    <name evidence="18" type="primary">isdE</name>
    <name evidence="18" type="ORF">EIG99_02230</name>
    <name evidence="17" type="ORF">I6J05_10880</name>
</gene>
<dbReference type="GO" id="GO:0071281">
    <property type="term" value="P:cellular response to iron ion"/>
    <property type="evidence" value="ECO:0007669"/>
    <property type="project" value="TreeGrafter"/>
</dbReference>
<dbReference type="NCBIfam" id="TIGR03659">
    <property type="entry name" value="IsdE"/>
    <property type="match status" value="1"/>
</dbReference>
<evidence type="ECO:0000256" key="13">
    <source>
        <dbReference type="ARBA" id="ARBA00031148"/>
    </source>
</evidence>
<evidence type="ECO:0000259" key="16">
    <source>
        <dbReference type="PROSITE" id="PS50983"/>
    </source>
</evidence>
<keyword evidence="12" id="KW-0449">Lipoprotein</keyword>
<evidence type="ECO:0000256" key="1">
    <source>
        <dbReference type="ARBA" id="ARBA00001970"/>
    </source>
</evidence>
<evidence type="ECO:0000256" key="14">
    <source>
        <dbReference type="ARBA" id="ARBA00031463"/>
    </source>
</evidence>
<keyword evidence="8 15" id="KW-0732">Signal</keyword>
<evidence type="ECO:0000256" key="12">
    <source>
        <dbReference type="ARBA" id="ARBA00023288"/>
    </source>
</evidence>
<keyword evidence="7" id="KW-0479">Metal-binding</keyword>
<keyword evidence="10" id="KW-0472">Membrane</keyword>
<protein>
    <recommendedName>
        <fullName evidence="3">High-affinity heme uptake system protein IsdE</fullName>
    </recommendedName>
    <alternativeName>
        <fullName evidence="14">Iron-regulated surface determinant protein E</fullName>
    </alternativeName>
    <alternativeName>
        <fullName evidence="13">Staphylococcal iron-regulated protein F</fullName>
    </alternativeName>
</protein>
<dbReference type="PANTHER" id="PTHR30535">
    <property type="entry name" value="VITAMIN B12-BINDING PROTEIN"/>
    <property type="match status" value="1"/>
</dbReference>
<keyword evidence="4" id="KW-0813">Transport</keyword>
<dbReference type="GO" id="GO:0016020">
    <property type="term" value="C:membrane"/>
    <property type="evidence" value="ECO:0007669"/>
    <property type="project" value="InterPro"/>
</dbReference>
<keyword evidence="11" id="KW-0564">Palmitate</keyword>
<evidence type="ECO:0000256" key="10">
    <source>
        <dbReference type="ARBA" id="ARBA00023136"/>
    </source>
</evidence>
<evidence type="ECO:0000256" key="4">
    <source>
        <dbReference type="ARBA" id="ARBA00022448"/>
    </source>
</evidence>
<accession>A0A3S4SIC9</accession>
<evidence type="ECO:0000256" key="3">
    <source>
        <dbReference type="ARBA" id="ARBA00015862"/>
    </source>
</evidence>
<dbReference type="FunFam" id="3.40.50.1980:FF:000022">
    <property type="entry name" value="Heme ABC transporter substrate-binding protein IsdE"/>
    <property type="match status" value="1"/>
</dbReference>
<dbReference type="EMBL" id="CP068073">
    <property type="protein sequence ID" value="QQS82397.1"/>
    <property type="molecule type" value="Genomic_DNA"/>
</dbReference>
<organism evidence="18 19">
    <name type="scientific">Staphylococcus condimenti</name>
    <dbReference type="NCBI Taxonomy" id="70255"/>
    <lineage>
        <taxon>Bacteria</taxon>
        <taxon>Bacillati</taxon>
        <taxon>Bacillota</taxon>
        <taxon>Bacilli</taxon>
        <taxon>Bacillales</taxon>
        <taxon>Staphylococcaceae</taxon>
        <taxon>Staphylococcus</taxon>
    </lineage>
</organism>
<comment type="cofactor">
    <cofactor evidence="1">
        <name>heme b</name>
        <dbReference type="ChEBI" id="CHEBI:60344"/>
    </cofactor>
</comment>
<dbReference type="RefSeq" id="WP_082107869.1">
    <property type="nucleotide sequence ID" value="NZ_CP015114.1"/>
</dbReference>
<dbReference type="GO" id="GO:0046872">
    <property type="term" value="F:metal ion binding"/>
    <property type="evidence" value="ECO:0007669"/>
    <property type="project" value="UniProtKB-KW"/>
</dbReference>
<evidence type="ECO:0000256" key="7">
    <source>
        <dbReference type="ARBA" id="ARBA00022723"/>
    </source>
</evidence>
<keyword evidence="5" id="KW-1003">Cell membrane</keyword>
<dbReference type="InterPro" id="IPR002491">
    <property type="entry name" value="ABC_transptr_periplasmic_BD"/>
</dbReference>
<evidence type="ECO:0000313" key="18">
    <source>
        <dbReference type="EMBL" id="RZI03912.1"/>
    </source>
</evidence>
<evidence type="ECO:0000313" key="20">
    <source>
        <dbReference type="Proteomes" id="UP000595942"/>
    </source>
</evidence>
<feature type="chain" id="PRO_5044600521" description="High-affinity heme uptake system protein IsdE" evidence="15">
    <location>
        <begin position="25"/>
        <end position="292"/>
    </location>
</feature>
<dbReference type="GO" id="GO:0015886">
    <property type="term" value="P:heme transport"/>
    <property type="evidence" value="ECO:0007669"/>
    <property type="project" value="InterPro"/>
</dbReference>
<keyword evidence="9" id="KW-0408">Iron</keyword>
<dbReference type="GO" id="GO:0020037">
    <property type="term" value="F:heme binding"/>
    <property type="evidence" value="ECO:0007669"/>
    <property type="project" value="InterPro"/>
</dbReference>
<evidence type="ECO:0000256" key="9">
    <source>
        <dbReference type="ARBA" id="ARBA00023004"/>
    </source>
</evidence>
<dbReference type="Pfam" id="PF01497">
    <property type="entry name" value="Peripla_BP_2"/>
    <property type="match status" value="1"/>
</dbReference>
<feature type="signal peptide" evidence="15">
    <location>
        <begin position="1"/>
        <end position="24"/>
    </location>
</feature>
<dbReference type="SUPFAM" id="SSF53807">
    <property type="entry name" value="Helical backbone' metal receptor"/>
    <property type="match status" value="1"/>
</dbReference>
<dbReference type="InterPro" id="IPR019957">
    <property type="entry name" value="ABC_transptr_haem-bd_IsdE"/>
</dbReference>
<evidence type="ECO:0000256" key="15">
    <source>
        <dbReference type="SAM" id="SignalP"/>
    </source>
</evidence>
<feature type="domain" description="Fe/B12 periplasmic-binding" evidence="16">
    <location>
        <begin position="37"/>
        <end position="292"/>
    </location>
</feature>